<dbReference type="SUPFAM" id="SSF56954">
    <property type="entry name" value="Outer membrane efflux proteins (OEP)"/>
    <property type="match status" value="1"/>
</dbReference>
<dbReference type="InterPro" id="IPR051906">
    <property type="entry name" value="TolC-like"/>
</dbReference>
<dbReference type="EMBL" id="CP130612">
    <property type="protein sequence ID" value="WKW12868.1"/>
    <property type="molecule type" value="Genomic_DNA"/>
</dbReference>
<dbReference type="GO" id="GO:0015562">
    <property type="term" value="F:efflux transmembrane transporter activity"/>
    <property type="evidence" value="ECO:0007669"/>
    <property type="project" value="InterPro"/>
</dbReference>
<evidence type="ECO:0000256" key="2">
    <source>
        <dbReference type="ARBA" id="ARBA00022452"/>
    </source>
</evidence>
<evidence type="ECO:0000256" key="1">
    <source>
        <dbReference type="ARBA" id="ARBA00004442"/>
    </source>
</evidence>
<evidence type="ECO:0000256" key="6">
    <source>
        <dbReference type="SAM" id="MobiDB-lite"/>
    </source>
</evidence>
<evidence type="ECO:0000256" key="3">
    <source>
        <dbReference type="ARBA" id="ARBA00022692"/>
    </source>
</evidence>
<sequence length="483" mass="50980">MIRHTLNLPIPQRGWHRARRVGRWSKTIVVIGAISFLCVGTPELLAQTHSPATPVHAVDSLLASLLPPRLRTAVLAASRELSLRRAEITAAEARRDASGFASPGLLVSEVDDARNGRLDRGSVRVEISRAFLSSARTQGERAVGDMEVQAARVALGATERRVLAEATRALYTAVGWRAIVRRLAAQDSLLASAEASVRARLSVGEARYVDVLRLRTERLRVNGDRVAAESEIEVAAVTLVGLIGGDSAAAGIAAASFDSLDRGEGLGALLTVAARLPEAPSVESLVATAADVRLADARIALTAAQRQLLLAEQRPSFAGSLGLQRIGQDSNSPPGLGPVLSVGMTLPFTAGRANRASLEAADRQTAVALAERSAASVAVRAALGVARARYEAARRRATSYDAALLRAAREERESALAAYRITDISLLDLLDFERALTRVEIERARASIDALASLAELLSGAPSSAMMSPSTAGSGADRGRDDR</sequence>
<evidence type="ECO:0000313" key="7">
    <source>
        <dbReference type="EMBL" id="WKW12868.1"/>
    </source>
</evidence>
<dbReference type="AlphaFoldDB" id="A0AA49Q592"/>
<accession>A0AA49Q592</accession>
<evidence type="ECO:0000256" key="4">
    <source>
        <dbReference type="ARBA" id="ARBA00023136"/>
    </source>
</evidence>
<feature type="region of interest" description="Disordered" evidence="6">
    <location>
        <begin position="462"/>
        <end position="483"/>
    </location>
</feature>
<dbReference type="GO" id="GO:0009279">
    <property type="term" value="C:cell outer membrane"/>
    <property type="evidence" value="ECO:0007669"/>
    <property type="project" value="UniProtKB-SubCell"/>
</dbReference>
<keyword evidence="5" id="KW-0998">Cell outer membrane</keyword>
<organism evidence="7">
    <name type="scientific">Pseudogemmatithrix spongiicola</name>
    <dbReference type="NCBI Taxonomy" id="3062599"/>
    <lineage>
        <taxon>Bacteria</taxon>
        <taxon>Pseudomonadati</taxon>
        <taxon>Gemmatimonadota</taxon>
        <taxon>Gemmatimonadia</taxon>
        <taxon>Gemmatimonadales</taxon>
        <taxon>Gemmatimonadaceae</taxon>
        <taxon>Pseudogemmatithrix</taxon>
    </lineage>
</organism>
<keyword evidence="3" id="KW-0812">Transmembrane</keyword>
<dbReference type="GO" id="GO:1990281">
    <property type="term" value="C:efflux pump complex"/>
    <property type="evidence" value="ECO:0007669"/>
    <property type="project" value="TreeGrafter"/>
</dbReference>
<comment type="subcellular location">
    <subcellularLocation>
        <location evidence="1">Cell outer membrane</location>
    </subcellularLocation>
</comment>
<keyword evidence="2" id="KW-1134">Transmembrane beta strand</keyword>
<dbReference type="PANTHER" id="PTHR30026:SF20">
    <property type="entry name" value="OUTER MEMBRANE PROTEIN TOLC"/>
    <property type="match status" value="1"/>
</dbReference>
<dbReference type="RefSeq" id="WP_367885740.1">
    <property type="nucleotide sequence ID" value="NZ_CP130612.1"/>
</dbReference>
<protein>
    <submittedName>
        <fullName evidence="7">TolC family protein</fullName>
    </submittedName>
</protein>
<keyword evidence="4" id="KW-0472">Membrane</keyword>
<dbReference type="PANTHER" id="PTHR30026">
    <property type="entry name" value="OUTER MEMBRANE PROTEIN TOLC"/>
    <property type="match status" value="1"/>
</dbReference>
<feature type="compositionally biased region" description="Low complexity" evidence="6">
    <location>
        <begin position="462"/>
        <end position="475"/>
    </location>
</feature>
<evidence type="ECO:0000256" key="5">
    <source>
        <dbReference type="ARBA" id="ARBA00023237"/>
    </source>
</evidence>
<gene>
    <name evidence="7" type="ORF">Strain138_002179</name>
</gene>
<proteinExistence type="predicted"/>
<name>A0AA49Q592_9BACT</name>
<dbReference type="Gene3D" id="1.20.1600.10">
    <property type="entry name" value="Outer membrane efflux proteins (OEP)"/>
    <property type="match status" value="1"/>
</dbReference>
<reference evidence="7" key="1">
    <citation type="submission" date="2023-07" db="EMBL/GenBank/DDBJ databases">
        <authorList>
            <person name="Haufschild T."/>
            <person name="Kallscheuer N."/>
            <person name="Hammer J."/>
            <person name="Kohn T."/>
            <person name="Kabuu M."/>
            <person name="Jogler M."/>
            <person name="Wohfarth N."/>
            <person name="Heuer A."/>
            <person name="Rohde M."/>
            <person name="van Teeseling M.C.F."/>
            <person name="Jogler C."/>
        </authorList>
    </citation>
    <scope>NUCLEOTIDE SEQUENCE</scope>
    <source>
        <strain evidence="7">Strain 138</strain>
    </source>
</reference>
<dbReference type="GO" id="GO:0015288">
    <property type="term" value="F:porin activity"/>
    <property type="evidence" value="ECO:0007669"/>
    <property type="project" value="TreeGrafter"/>
</dbReference>